<protein>
    <submittedName>
        <fullName evidence="1">Uncharacterized protein</fullName>
    </submittedName>
</protein>
<reference evidence="1" key="1">
    <citation type="journal article" date="2014" name="Front. Microbiol.">
        <title>High frequency of phylogenetically diverse reductive dehalogenase-homologous genes in deep subseafloor sedimentary metagenomes.</title>
        <authorList>
            <person name="Kawai M."/>
            <person name="Futagami T."/>
            <person name="Toyoda A."/>
            <person name="Takaki Y."/>
            <person name="Nishi S."/>
            <person name="Hori S."/>
            <person name="Arai W."/>
            <person name="Tsubouchi T."/>
            <person name="Morono Y."/>
            <person name="Uchiyama I."/>
            <person name="Ito T."/>
            <person name="Fujiyama A."/>
            <person name="Inagaki F."/>
            <person name="Takami H."/>
        </authorList>
    </citation>
    <scope>NUCLEOTIDE SEQUENCE</scope>
    <source>
        <strain evidence="1">Expedition CK06-06</strain>
    </source>
</reference>
<dbReference type="EMBL" id="BARW01009660">
    <property type="protein sequence ID" value="GAI83166.1"/>
    <property type="molecule type" value="Genomic_DNA"/>
</dbReference>
<accession>X1SVK3</accession>
<gene>
    <name evidence="1" type="ORF">S12H4_19335</name>
</gene>
<dbReference type="AlphaFoldDB" id="X1SVK3"/>
<comment type="caution">
    <text evidence="1">The sequence shown here is derived from an EMBL/GenBank/DDBJ whole genome shotgun (WGS) entry which is preliminary data.</text>
</comment>
<organism evidence="1">
    <name type="scientific">marine sediment metagenome</name>
    <dbReference type="NCBI Taxonomy" id="412755"/>
    <lineage>
        <taxon>unclassified sequences</taxon>
        <taxon>metagenomes</taxon>
        <taxon>ecological metagenomes</taxon>
    </lineage>
</organism>
<name>X1SVK3_9ZZZZ</name>
<evidence type="ECO:0000313" key="1">
    <source>
        <dbReference type="EMBL" id="GAI83166.1"/>
    </source>
</evidence>
<feature type="non-terminal residue" evidence="1">
    <location>
        <position position="213"/>
    </location>
</feature>
<proteinExistence type="predicted"/>
<sequence>MEQVFFGGRHELLHDTNTEYNTLVGGIYFDTSEISHSCVVSSDGKIKNLRVKLTGSPGIGKEYVFTLMVNGAPSALTLTISDTETSDADTTHEVDVSAGDTVSLECNPDGTPTVRYATWTSMFEGDTAKESLVLGKGRPEINEATTYIPLGVFDSFSTATAVQVPCPTSGKLKNFYVSLSAAPGDGKSWIFTLLVNEVESTLIVTITGANTTG</sequence>